<keyword evidence="1" id="KW-0378">Hydrolase</keyword>
<accession>A0A7W5ZS55</accession>
<reference evidence="1 2" key="1">
    <citation type="submission" date="2020-08" db="EMBL/GenBank/DDBJ databases">
        <title>Genomic Encyclopedia of Type Strains, Phase IV (KMG-IV): sequencing the most valuable type-strain genomes for metagenomic binning, comparative biology and taxonomic classification.</title>
        <authorList>
            <person name="Goeker M."/>
        </authorList>
    </citation>
    <scope>NUCLEOTIDE SEQUENCE [LARGE SCALE GENOMIC DNA]</scope>
    <source>
        <strain evidence="1 2">DSM 17976</strain>
    </source>
</reference>
<dbReference type="GO" id="GO:0016788">
    <property type="term" value="F:hydrolase activity, acting on ester bonds"/>
    <property type="evidence" value="ECO:0007669"/>
    <property type="project" value="InterPro"/>
</dbReference>
<evidence type="ECO:0000313" key="1">
    <source>
        <dbReference type="EMBL" id="MBB3840567.1"/>
    </source>
</evidence>
<dbReference type="PANTHER" id="PTHR46124:SF3">
    <property type="entry name" value="HYDROLASE"/>
    <property type="match status" value="1"/>
</dbReference>
<dbReference type="GO" id="GO:0005829">
    <property type="term" value="C:cytosol"/>
    <property type="evidence" value="ECO:0007669"/>
    <property type="project" value="TreeGrafter"/>
</dbReference>
<dbReference type="EC" id="3.1.21.-" evidence="1"/>
<dbReference type="AlphaFoldDB" id="A0A7W5ZS55"/>
<dbReference type="InterPro" id="IPR032466">
    <property type="entry name" value="Metal_Hydrolase"/>
</dbReference>
<protein>
    <submittedName>
        <fullName evidence="1">TatD DNase family protein</fullName>
        <ecNumber evidence="1">3.1.21.-</ecNumber>
    </submittedName>
</protein>
<organism evidence="1 2">
    <name type="scientific">Runella defluvii</name>
    <dbReference type="NCBI Taxonomy" id="370973"/>
    <lineage>
        <taxon>Bacteria</taxon>
        <taxon>Pseudomonadati</taxon>
        <taxon>Bacteroidota</taxon>
        <taxon>Cytophagia</taxon>
        <taxon>Cytophagales</taxon>
        <taxon>Spirosomataceae</taxon>
        <taxon>Runella</taxon>
    </lineage>
</organism>
<dbReference type="Proteomes" id="UP000541352">
    <property type="component" value="Unassembled WGS sequence"/>
</dbReference>
<name>A0A7W5ZS55_9BACT</name>
<comment type="caution">
    <text evidence="1">The sequence shown here is derived from an EMBL/GenBank/DDBJ whole genome shotgun (WGS) entry which is preliminary data.</text>
</comment>
<sequence length="222" mass="25654">MEQFLNFHTHNSSELPAERSILTILGQDMATYGFDPDRWVSVGIHPWYVDVETWQIQLVELEGRVAQEEVKMIGECGLDRLIPLSLEIQLQVFEAQVQVAERAQKPVVIHCVRAFNELLQWHKNRRTQVPLIIHGFNTQPQIARQLLQKGFYLSLGTALLRENSNATKVLQEMPIERLFLENDDRDVPIEEVYQAASVYLQCTTGHLQNQIWTNFAALFSQK</sequence>
<dbReference type="Pfam" id="PF01026">
    <property type="entry name" value="TatD_DNase"/>
    <property type="match status" value="1"/>
</dbReference>
<gene>
    <name evidence="1" type="ORF">FHS57_004587</name>
</gene>
<dbReference type="Gene3D" id="3.20.20.140">
    <property type="entry name" value="Metal-dependent hydrolases"/>
    <property type="match status" value="1"/>
</dbReference>
<dbReference type="PANTHER" id="PTHR46124">
    <property type="entry name" value="D-AMINOACYL-TRNA DEACYLASE"/>
    <property type="match status" value="1"/>
</dbReference>
<dbReference type="SUPFAM" id="SSF51556">
    <property type="entry name" value="Metallo-dependent hydrolases"/>
    <property type="match status" value="1"/>
</dbReference>
<dbReference type="EMBL" id="JACIBY010000011">
    <property type="protein sequence ID" value="MBB3840567.1"/>
    <property type="molecule type" value="Genomic_DNA"/>
</dbReference>
<dbReference type="RefSeq" id="WP_183977602.1">
    <property type="nucleotide sequence ID" value="NZ_JACIBY010000011.1"/>
</dbReference>
<evidence type="ECO:0000313" key="2">
    <source>
        <dbReference type="Proteomes" id="UP000541352"/>
    </source>
</evidence>
<dbReference type="InterPro" id="IPR001130">
    <property type="entry name" value="TatD-like"/>
</dbReference>
<proteinExistence type="predicted"/>
<keyword evidence="2" id="KW-1185">Reference proteome</keyword>